<evidence type="ECO:0000313" key="4">
    <source>
        <dbReference type="EMBL" id="RPD40156.1"/>
    </source>
</evidence>
<dbReference type="OrthoDB" id="9810477at2"/>
<evidence type="ECO:0000313" key="5">
    <source>
        <dbReference type="Proteomes" id="UP000279089"/>
    </source>
</evidence>
<evidence type="ECO:0000259" key="3">
    <source>
        <dbReference type="Pfam" id="PF01551"/>
    </source>
</evidence>
<protein>
    <submittedName>
        <fullName evidence="4">M23 family metallopeptidase</fullName>
    </submittedName>
</protein>
<keyword evidence="1" id="KW-0175">Coiled coil</keyword>
<evidence type="ECO:0000256" key="2">
    <source>
        <dbReference type="SAM" id="Phobius"/>
    </source>
</evidence>
<name>A0A3N4MDU6_9BACT</name>
<keyword evidence="2" id="KW-0472">Membrane</keyword>
<feature type="transmembrane region" description="Helical" evidence="2">
    <location>
        <begin position="26"/>
        <end position="51"/>
    </location>
</feature>
<evidence type="ECO:0000256" key="1">
    <source>
        <dbReference type="SAM" id="Coils"/>
    </source>
</evidence>
<dbReference type="Pfam" id="PF01551">
    <property type="entry name" value="Peptidase_M23"/>
    <property type="match status" value="1"/>
</dbReference>
<dbReference type="Proteomes" id="UP000279089">
    <property type="component" value="Unassembled WGS sequence"/>
</dbReference>
<keyword evidence="5" id="KW-1185">Reference proteome</keyword>
<keyword evidence="2" id="KW-0812">Transmembrane</keyword>
<dbReference type="InterPro" id="IPR050570">
    <property type="entry name" value="Cell_wall_metabolism_enzyme"/>
</dbReference>
<keyword evidence="2" id="KW-1133">Transmembrane helix</keyword>
<feature type="domain" description="M23ase beta-sheet core" evidence="3">
    <location>
        <begin position="201"/>
        <end position="297"/>
    </location>
</feature>
<dbReference type="PANTHER" id="PTHR21666">
    <property type="entry name" value="PEPTIDASE-RELATED"/>
    <property type="match status" value="1"/>
</dbReference>
<gene>
    <name evidence="4" type="ORF">EG028_16010</name>
</gene>
<dbReference type="SUPFAM" id="SSF51261">
    <property type="entry name" value="Duplicated hybrid motif"/>
    <property type="match status" value="1"/>
</dbReference>
<dbReference type="AlphaFoldDB" id="A0A3N4MDU6"/>
<sequence>MKKVKYFYNTQTLKYEKLVISVRVKILRILGFLSAAIVTGILFLSVAYRFLESPKEKFLRQDIESMKEEYDVLKGRMAEMKGSLDELQHRDNEIYRVIFEAAPIADSVRAGKPGKDKEAENLRLESKANNELIAASATMLTELNNRVKVQERSYKQIEDLIKNKQKMLASIPAIQPVSNKDLDRIASGYGYRIDPIYKTMKFHSGLDFTAPSGTPIYATGDGTIEEASLSDVGYGNHVVVNHGYGYKSLYGHMVRMKVKRGQAVKRGDVLGWVGSTGKSTGPHCHYEVMKNGSKVDPVYFFYNDLTPEQFDRMLKIARSGNQSFD</sequence>
<dbReference type="InterPro" id="IPR016047">
    <property type="entry name" value="M23ase_b-sheet_dom"/>
</dbReference>
<dbReference type="CDD" id="cd12797">
    <property type="entry name" value="M23_peptidase"/>
    <property type="match status" value="1"/>
</dbReference>
<dbReference type="GO" id="GO:0004222">
    <property type="term" value="F:metalloendopeptidase activity"/>
    <property type="evidence" value="ECO:0007669"/>
    <property type="project" value="TreeGrafter"/>
</dbReference>
<organism evidence="4 5">
    <name type="scientific">Chitinophaga barathri</name>
    <dbReference type="NCBI Taxonomy" id="1647451"/>
    <lineage>
        <taxon>Bacteria</taxon>
        <taxon>Pseudomonadati</taxon>
        <taxon>Bacteroidota</taxon>
        <taxon>Chitinophagia</taxon>
        <taxon>Chitinophagales</taxon>
        <taxon>Chitinophagaceae</taxon>
        <taxon>Chitinophaga</taxon>
    </lineage>
</organism>
<dbReference type="EMBL" id="RMBX01000008">
    <property type="protein sequence ID" value="RPD40156.1"/>
    <property type="molecule type" value="Genomic_DNA"/>
</dbReference>
<dbReference type="PANTHER" id="PTHR21666:SF286">
    <property type="entry name" value="LIPOPROTEIN NLPD"/>
    <property type="match status" value="1"/>
</dbReference>
<reference evidence="5" key="1">
    <citation type="submission" date="2018-11" db="EMBL/GenBank/DDBJ databases">
        <title>Chitinophaga lutea sp.nov., isolate from arsenic contaminated soil.</title>
        <authorList>
            <person name="Zong Y."/>
        </authorList>
    </citation>
    <scope>NUCLEOTIDE SEQUENCE [LARGE SCALE GENOMIC DNA]</scope>
    <source>
        <strain evidence="5">YLT18</strain>
    </source>
</reference>
<dbReference type="RefSeq" id="WP_120517527.1">
    <property type="nucleotide sequence ID" value="NZ_QXZY01000009.1"/>
</dbReference>
<accession>A0A3N4MDU6</accession>
<proteinExistence type="predicted"/>
<dbReference type="Gene3D" id="2.70.70.10">
    <property type="entry name" value="Glucose Permease (Domain IIA)"/>
    <property type="match status" value="1"/>
</dbReference>
<comment type="caution">
    <text evidence="4">The sequence shown here is derived from an EMBL/GenBank/DDBJ whole genome shotgun (WGS) entry which is preliminary data.</text>
</comment>
<feature type="coiled-coil region" evidence="1">
    <location>
        <begin position="56"/>
        <end position="90"/>
    </location>
</feature>
<dbReference type="InterPro" id="IPR011055">
    <property type="entry name" value="Dup_hybrid_motif"/>
</dbReference>
<dbReference type="FunFam" id="2.70.70.10:FF:000006">
    <property type="entry name" value="M23 family peptidase"/>
    <property type="match status" value="1"/>
</dbReference>